<dbReference type="InParanoid" id="A0A165GX94"/>
<feature type="region of interest" description="Disordered" evidence="1">
    <location>
        <begin position="110"/>
        <end position="153"/>
    </location>
</feature>
<organism evidence="2 3">
    <name type="scientific">Calocera cornea HHB12733</name>
    <dbReference type="NCBI Taxonomy" id="1353952"/>
    <lineage>
        <taxon>Eukaryota</taxon>
        <taxon>Fungi</taxon>
        <taxon>Dikarya</taxon>
        <taxon>Basidiomycota</taxon>
        <taxon>Agaricomycotina</taxon>
        <taxon>Dacrymycetes</taxon>
        <taxon>Dacrymycetales</taxon>
        <taxon>Dacrymycetaceae</taxon>
        <taxon>Calocera</taxon>
    </lineage>
</organism>
<keyword evidence="3" id="KW-1185">Reference proteome</keyword>
<dbReference type="Proteomes" id="UP000076842">
    <property type="component" value="Unassembled WGS sequence"/>
</dbReference>
<dbReference type="EMBL" id="KV423949">
    <property type="protein sequence ID" value="KZT58605.1"/>
    <property type="molecule type" value="Genomic_DNA"/>
</dbReference>
<feature type="compositionally biased region" description="Polar residues" evidence="1">
    <location>
        <begin position="128"/>
        <end position="140"/>
    </location>
</feature>
<gene>
    <name evidence="2" type="ORF">CALCODRAFT_233929</name>
</gene>
<reference evidence="2 3" key="1">
    <citation type="journal article" date="2016" name="Mol. Biol. Evol.">
        <title>Comparative Genomics of Early-Diverging Mushroom-Forming Fungi Provides Insights into the Origins of Lignocellulose Decay Capabilities.</title>
        <authorList>
            <person name="Nagy L.G."/>
            <person name="Riley R."/>
            <person name="Tritt A."/>
            <person name="Adam C."/>
            <person name="Daum C."/>
            <person name="Floudas D."/>
            <person name="Sun H."/>
            <person name="Yadav J.S."/>
            <person name="Pangilinan J."/>
            <person name="Larsson K.H."/>
            <person name="Matsuura K."/>
            <person name="Barry K."/>
            <person name="Labutti K."/>
            <person name="Kuo R."/>
            <person name="Ohm R.A."/>
            <person name="Bhattacharya S.S."/>
            <person name="Shirouzu T."/>
            <person name="Yoshinaga Y."/>
            <person name="Martin F.M."/>
            <person name="Grigoriev I.V."/>
            <person name="Hibbett D.S."/>
        </authorList>
    </citation>
    <scope>NUCLEOTIDE SEQUENCE [LARGE SCALE GENOMIC DNA]</scope>
    <source>
        <strain evidence="2 3">HHB12733</strain>
    </source>
</reference>
<dbReference type="AlphaFoldDB" id="A0A165GX94"/>
<evidence type="ECO:0000313" key="2">
    <source>
        <dbReference type="EMBL" id="KZT58605.1"/>
    </source>
</evidence>
<accession>A0A165GX94</accession>
<evidence type="ECO:0000313" key="3">
    <source>
        <dbReference type="Proteomes" id="UP000076842"/>
    </source>
</evidence>
<proteinExistence type="predicted"/>
<sequence length="235" mass="24909">MRPSPTVSHDPASAGTGVVGTQGLAVGGYLARSDDDDRTIPHHWTTQPGSWQHTRRHSTYGARTTPMHPSLLSNELSRPSAVCRLPSAVCRGMPASHAAPTRALAVSTAGLPTPSQATHPLSVPSHARPSTQAESTSQRSQPNPAQPNPGPVPSTLSFPWSTCTFSQLTTQTATLIPTLARLVTGPSLPPRSRSCSRSCSLVTYGRRPCPSLNLRRSVAVPCLRLIATVLYCTVL</sequence>
<feature type="region of interest" description="Disordered" evidence="1">
    <location>
        <begin position="1"/>
        <end position="20"/>
    </location>
</feature>
<name>A0A165GX94_9BASI</name>
<protein>
    <submittedName>
        <fullName evidence="2">Uncharacterized protein</fullName>
    </submittedName>
</protein>
<evidence type="ECO:0000256" key="1">
    <source>
        <dbReference type="SAM" id="MobiDB-lite"/>
    </source>
</evidence>